<dbReference type="RefSeq" id="WP_171267405.1">
    <property type="nucleotide sequence ID" value="NZ_CP039543.1"/>
</dbReference>
<feature type="transmembrane region" description="Helical" evidence="2">
    <location>
        <begin position="335"/>
        <end position="355"/>
    </location>
</feature>
<proteinExistence type="predicted"/>
<evidence type="ECO:0000256" key="2">
    <source>
        <dbReference type="SAM" id="Phobius"/>
    </source>
</evidence>
<feature type="transmembrane region" description="Helical" evidence="2">
    <location>
        <begin position="256"/>
        <end position="274"/>
    </location>
</feature>
<feature type="region of interest" description="Disordered" evidence="1">
    <location>
        <begin position="389"/>
        <end position="429"/>
    </location>
</feature>
<evidence type="ECO:0000313" key="3">
    <source>
        <dbReference type="EMBL" id="QJT09472.1"/>
    </source>
</evidence>
<feature type="transmembrane region" description="Helical" evidence="2">
    <location>
        <begin position="281"/>
        <end position="301"/>
    </location>
</feature>
<evidence type="ECO:0000256" key="1">
    <source>
        <dbReference type="SAM" id="MobiDB-lite"/>
    </source>
</evidence>
<dbReference type="Pfam" id="PF06123">
    <property type="entry name" value="CreD"/>
    <property type="match status" value="1"/>
</dbReference>
<feature type="transmembrane region" description="Helical" evidence="2">
    <location>
        <begin position="361"/>
        <end position="379"/>
    </location>
</feature>
<feature type="transmembrane region" description="Helical" evidence="2">
    <location>
        <begin position="307"/>
        <end position="328"/>
    </location>
</feature>
<dbReference type="EMBL" id="CP039543">
    <property type="protein sequence ID" value="QJT09472.1"/>
    <property type="molecule type" value="Genomic_DNA"/>
</dbReference>
<evidence type="ECO:0000313" key="4">
    <source>
        <dbReference type="Proteomes" id="UP000503251"/>
    </source>
</evidence>
<sequence>MRRIIPIVLIFVATSAAWIYLSATVSQRTTTQSIKLQRDVGQLWGGPIVQPAPTTHYVAADASSWGMPQAGSIDASDIAVKIDLEHRRKGLLWYPTYQSSFSGTYNVSQPTGVRQYTFVMPLPKTDAVFENFSVRVDGKPLDSFSMKDGYVECALPPKPGAATTVQVSYDVQGMGQWWYSFGQNVENVRNFKLVMDCNFADIDFPDAGIAPKVKTRTKDGWRLAWSYGSLFTSVRIGLVMPRKLNPGPWVEQVTKAAPISLFLFFFILFIITTLRRIELHPMNYFFIAAAFFSFHLLLAYTADHLSIHMAFLLSAAVSIALAISYMRLVANLRFALVEVGATQFIYLVLFSYTFFFEGLTGLAITVLGIITLFIVMQLTGRLDWAQALNPDGGETPRSDSSHNGPPQDGPSPTSPGASSLNKATPAYGTGAWQDEARSYYPDDEILSLD</sequence>
<protein>
    <recommendedName>
        <fullName evidence="5">Inner membrane protein</fullName>
    </recommendedName>
</protein>
<name>A0ABX6NFW9_9BACT</name>
<accession>A0ABX6NFW9</accession>
<dbReference type="InterPro" id="IPR010364">
    <property type="entry name" value="Uncharacterised_IM_CreD"/>
</dbReference>
<keyword evidence="4" id="KW-1185">Reference proteome</keyword>
<keyword evidence="2" id="KW-0812">Transmembrane</keyword>
<keyword evidence="2" id="KW-0472">Membrane</keyword>
<evidence type="ECO:0008006" key="5">
    <source>
        <dbReference type="Google" id="ProtNLM"/>
    </source>
</evidence>
<reference evidence="3 4" key="1">
    <citation type="submission" date="2019-04" db="EMBL/GenBank/DDBJ databases">
        <title>Isolation and culture of sulfate reducing bacteria from the cold seep of the South China Sea.</title>
        <authorList>
            <person name="Sun C."/>
            <person name="Liu R."/>
        </authorList>
    </citation>
    <scope>NUCLEOTIDE SEQUENCE [LARGE SCALE GENOMIC DNA]</scope>
    <source>
        <strain evidence="3 4">CS1</strain>
    </source>
</reference>
<keyword evidence="2" id="KW-1133">Transmembrane helix</keyword>
<gene>
    <name evidence="3" type="ORF">E8L03_11205</name>
</gene>
<dbReference type="Proteomes" id="UP000503251">
    <property type="component" value="Chromosome"/>
</dbReference>
<organism evidence="3 4">
    <name type="scientific">Oceanidesulfovibrio marinus</name>
    <dbReference type="NCBI Taxonomy" id="370038"/>
    <lineage>
        <taxon>Bacteria</taxon>
        <taxon>Pseudomonadati</taxon>
        <taxon>Thermodesulfobacteriota</taxon>
        <taxon>Desulfovibrionia</taxon>
        <taxon>Desulfovibrionales</taxon>
        <taxon>Desulfovibrionaceae</taxon>
        <taxon>Oceanidesulfovibrio</taxon>
    </lineage>
</organism>